<dbReference type="EMBL" id="JMKJ01000586">
    <property type="protein sequence ID" value="KGG50329.1"/>
    <property type="molecule type" value="Genomic_DNA"/>
</dbReference>
<evidence type="ECO:0000313" key="1">
    <source>
        <dbReference type="EMBL" id="KGG50329.1"/>
    </source>
</evidence>
<dbReference type="GeneID" id="25260781"/>
<evidence type="ECO:0000313" key="2">
    <source>
        <dbReference type="Proteomes" id="UP000029725"/>
    </source>
</evidence>
<reference evidence="1 2" key="1">
    <citation type="submission" date="2014-04" db="EMBL/GenBank/DDBJ databases">
        <title>A new species of microsporidia sheds light on the evolution of extreme parasitism.</title>
        <authorList>
            <person name="Haag K.L."/>
            <person name="James T.Y."/>
            <person name="Larsson R."/>
            <person name="Schaer T.M."/>
            <person name="Refardt D."/>
            <person name="Pombert J.-F."/>
            <person name="Ebert D."/>
        </authorList>
    </citation>
    <scope>NUCLEOTIDE SEQUENCE [LARGE SCALE GENOMIC DNA]</scope>
    <source>
        <strain evidence="1 2">UGP3</strain>
        <tissue evidence="1">Spores</tissue>
    </source>
</reference>
<dbReference type="Proteomes" id="UP000029725">
    <property type="component" value="Unassembled WGS sequence"/>
</dbReference>
<accession>A0A098VNH6</accession>
<name>A0A098VNH6_9MICR</name>
<comment type="caution">
    <text evidence="1">The sequence shown here is derived from an EMBL/GenBank/DDBJ whole genome shotgun (WGS) entry which is preliminary data.</text>
</comment>
<dbReference type="HOGENOM" id="CLU_311706_0_0_1"/>
<protein>
    <submittedName>
        <fullName evidence="1">Uncharacterized protein</fullName>
    </submittedName>
</protein>
<proteinExistence type="predicted"/>
<dbReference type="VEuPathDB" id="MicrosporidiaDB:DI09_76p30"/>
<dbReference type="AlphaFoldDB" id="A0A098VNH6"/>
<dbReference type="RefSeq" id="XP_013236770.1">
    <property type="nucleotide sequence ID" value="XM_013381316.1"/>
</dbReference>
<organism evidence="1 2">
    <name type="scientific">Mitosporidium daphniae</name>
    <dbReference type="NCBI Taxonomy" id="1485682"/>
    <lineage>
        <taxon>Eukaryota</taxon>
        <taxon>Fungi</taxon>
        <taxon>Fungi incertae sedis</taxon>
        <taxon>Microsporidia</taxon>
        <taxon>Mitosporidium</taxon>
    </lineage>
</organism>
<keyword evidence="2" id="KW-1185">Reference proteome</keyword>
<gene>
    <name evidence="1" type="ORF">DI09_76p30</name>
</gene>
<sequence>MKPSPQWHIGQIGDAQVLRLFSLFSERNGDFLAGYILQVKRVQGTYQLASPVVGVVPCLAANSGTVDELFCSIAIIQANGVFTAINVSVASCVASFAVLSRFSIPSTFWVGGSVHVCACENMIATIPTIGICSLFETSDCLQFGLLSMLAVICDRKNLHGEYVFWISLVDIYLGHVMDHALALKSSTDYPTLLQKSVTEENEFFLVTKESIFHLLVESNSDAKYELKMLNTMPLSYPNAHPKLMLQYLDSIFILNDSGDLFLYEAGYSRPQQLDIPRVSSSTFLVGTDLSVVHRVSRSPIITSLIPFDSCLFIGACEEGVKLISNSPLILVPSNSVVSMGASPFYGLHKIPLFNGIVPVFYVKDSCYRSVVISVNGLTASIRTIIESASAPVAFGINTCNDEFFSFDVTLFPNEPVFMLPGPGAMLFVNDIGGLLYIFQHNQVPALSSQLQSNRLQNPQAGFVITDGRWIHSSLIVICGHSELYPFVMFFRVHSAADGHITLAIENTLLLHAVFANEMEFPIIPENIVFDRYSDNMQSINMLVGFRSPGGYLLQLSYSPNTLSWSFNSGPFMVGHANLPVEISMGDSLSDIFCICYGESMWILPISSVSNGNLASNLHSIAIVENTLVLGVFENDEYKLLLASIANPVNDRDAWRPLSRKVNRTAMVPFTATNVMATSHHIMWYNWYRYAFPYIQLPGDGRVVTALLAVSYEILFVGFSVLNKRGAVCIYENGACVSTLDFDSQIISITAIPETPLHFLLLEVNQVTLARFLKQEDAFTFSFLSIFKSTHSLVSLDILKGFPKLMHVAVATRANGILILALDSQTWQFSASKYRFSFDANFREISDIGPTLLVKFINDHTILPIESFSSKIALRSTSDKCADDVDLYFPELIASIGLQRPANGFRSNSFLVSTWTGSMYEVQCVNLNISTANLGLAPGMVPR</sequence>